<name>A0ABN4G289_9STAP</name>
<reference evidence="3" key="2">
    <citation type="submission" date="2015-04" db="EMBL/GenBank/DDBJ databases">
        <title>Complete genome sequence of Salinicoccus halodurans strain H3B36, isolated from the Qaidam basin of China.</title>
        <authorList>
            <person name="Ma Y."/>
            <person name="Jiang K."/>
            <person name="Xue Y."/>
        </authorList>
    </citation>
    <scope>NUCLEOTIDE SEQUENCE [LARGE SCALE GENOMIC DNA]</scope>
    <source>
        <strain evidence="3">H3B36</strain>
    </source>
</reference>
<keyword evidence="1" id="KW-1133">Transmembrane helix</keyword>
<feature type="transmembrane region" description="Helical" evidence="1">
    <location>
        <begin position="12"/>
        <end position="33"/>
    </location>
</feature>
<evidence type="ECO:0000313" key="2">
    <source>
        <dbReference type="EMBL" id="AKG74622.1"/>
    </source>
</evidence>
<sequence length="68" mass="7116">MPKTRNDPELTASVIPLGMIFGTLVGVIISLIINPDIVMYALVAGASLGLNIGTVIYAALHHNKGENS</sequence>
<gene>
    <name evidence="2" type="ORF">AAT16_10720</name>
</gene>
<keyword evidence="1" id="KW-0472">Membrane</keyword>
<dbReference type="EMBL" id="CP011366">
    <property type="protein sequence ID" value="AKG74622.1"/>
    <property type="molecule type" value="Genomic_DNA"/>
</dbReference>
<keyword evidence="1" id="KW-0812">Transmembrane</keyword>
<dbReference type="RefSeq" id="WP_046790804.1">
    <property type="nucleotide sequence ID" value="NZ_CP011366.1"/>
</dbReference>
<accession>A0ABN4G289</accession>
<proteinExistence type="predicted"/>
<evidence type="ECO:0000256" key="1">
    <source>
        <dbReference type="SAM" id="Phobius"/>
    </source>
</evidence>
<dbReference type="Proteomes" id="UP000034029">
    <property type="component" value="Chromosome"/>
</dbReference>
<feature type="transmembrane region" description="Helical" evidence="1">
    <location>
        <begin position="39"/>
        <end position="60"/>
    </location>
</feature>
<reference evidence="2 3" key="1">
    <citation type="journal article" date="2015" name="Int. J. Syst. Evol. Microbiol.">
        <title>Complete genome sequence of Salinicoccus halodurans H3B36, isolated from the Qaidam Basin in China.</title>
        <authorList>
            <person name="Jiang K."/>
            <person name="Xue Y."/>
            <person name="Ma Y."/>
        </authorList>
    </citation>
    <scope>NUCLEOTIDE SEQUENCE [LARGE SCALE GENOMIC DNA]</scope>
    <source>
        <strain evidence="2 3">H3B36</strain>
    </source>
</reference>
<protein>
    <submittedName>
        <fullName evidence="2">Uncharacterized protein</fullName>
    </submittedName>
</protein>
<organism evidence="2 3">
    <name type="scientific">Salinicoccus halodurans</name>
    <dbReference type="NCBI Taxonomy" id="407035"/>
    <lineage>
        <taxon>Bacteria</taxon>
        <taxon>Bacillati</taxon>
        <taxon>Bacillota</taxon>
        <taxon>Bacilli</taxon>
        <taxon>Bacillales</taxon>
        <taxon>Staphylococcaceae</taxon>
        <taxon>Salinicoccus</taxon>
    </lineage>
</organism>
<keyword evidence="3" id="KW-1185">Reference proteome</keyword>
<evidence type="ECO:0000313" key="3">
    <source>
        <dbReference type="Proteomes" id="UP000034029"/>
    </source>
</evidence>